<dbReference type="STRING" id="645274.SAMN04487901_11350"/>
<feature type="domain" description="MurNAc-LAA" evidence="5">
    <location>
        <begin position="79"/>
        <end position="238"/>
    </location>
</feature>
<dbReference type="FunFam" id="3.40.630.40:FF:000005">
    <property type="entry name" value="N-acetylmuramoyl-L-alanine amidase (AmiA)"/>
    <property type="match status" value="1"/>
</dbReference>
<name>A0A1H0JZ29_9BACT</name>
<evidence type="ECO:0000313" key="8">
    <source>
        <dbReference type="Proteomes" id="UP000198779"/>
    </source>
</evidence>
<proteinExistence type="predicted"/>
<accession>A0A1G7YDS9</accession>
<feature type="region of interest" description="Disordered" evidence="4">
    <location>
        <begin position="253"/>
        <end position="277"/>
    </location>
</feature>
<evidence type="ECO:0000256" key="4">
    <source>
        <dbReference type="SAM" id="MobiDB-lite"/>
    </source>
</evidence>
<dbReference type="GO" id="GO:0009253">
    <property type="term" value="P:peptidoglycan catabolic process"/>
    <property type="evidence" value="ECO:0007669"/>
    <property type="project" value="InterPro"/>
</dbReference>
<keyword evidence="3" id="KW-0378">Hydrolase</keyword>
<keyword evidence="8" id="KW-1185">Reference proteome</keyword>
<dbReference type="InterPro" id="IPR002508">
    <property type="entry name" value="MurNAc-LAA_cat"/>
</dbReference>
<evidence type="ECO:0000259" key="5">
    <source>
        <dbReference type="SMART" id="SM00646"/>
    </source>
</evidence>
<sequence length="417" mass="46211">MLICCFAVTSFAAKRPFTLVIDAGHGGKDAGAPGKYSYEKNINLKVALAFGRYVEKNCPDVKVIYTRKTDVFIPLHERAAIANRNKADVFISIHTNSVASKKPISGLETYTMGMRRSGEKLSAAMRENDVILIEDNYQQHYSGFDPRSPESYIMFEVLNDKNMLESVELAKGIQKNVCRAANRPNKGVKQDAFLVLRETSMPACLIELGYITTPSEEAYLNAPSNQEAMGRGIYQAFVEYKARATHQPMPVKVEEPEVPEQSVKEEAPVKQEVQEAPVVPAETPEVAVKQNTPAKQEAPVKQEQPVQKKTSVKPAQPAKADTVKTVAVAAPVFKVQFLASNTRIKAGDARFKGLEGVDSYQEGGLWKYTVGSTESYAEVRQLRAQVVKVFPQAFIVAFKNGEKMDTQKAIRESQQKK</sequence>
<evidence type="ECO:0000256" key="1">
    <source>
        <dbReference type="ARBA" id="ARBA00001561"/>
    </source>
</evidence>
<protein>
    <recommendedName>
        <fullName evidence="2">N-acetylmuramoyl-L-alanine amidase</fullName>
        <ecNumber evidence="2">3.5.1.28</ecNumber>
    </recommendedName>
</protein>
<dbReference type="GO" id="GO:0030288">
    <property type="term" value="C:outer membrane-bounded periplasmic space"/>
    <property type="evidence" value="ECO:0007669"/>
    <property type="project" value="TreeGrafter"/>
</dbReference>
<dbReference type="Pfam" id="PF01520">
    <property type="entry name" value="Amidase_3"/>
    <property type="match status" value="1"/>
</dbReference>
<evidence type="ECO:0000313" key="9">
    <source>
        <dbReference type="Proteomes" id="UP000199134"/>
    </source>
</evidence>
<organism evidence="7 9">
    <name type="scientific">Prevotella communis</name>
    <dbReference type="NCBI Taxonomy" id="2913614"/>
    <lineage>
        <taxon>Bacteria</taxon>
        <taxon>Pseudomonadati</taxon>
        <taxon>Bacteroidota</taxon>
        <taxon>Bacteroidia</taxon>
        <taxon>Bacteroidales</taxon>
        <taxon>Prevotellaceae</taxon>
        <taxon>Prevotella</taxon>
    </lineage>
</organism>
<reference evidence="6 9" key="2">
    <citation type="submission" date="2016-10" db="EMBL/GenBank/DDBJ databases">
        <authorList>
            <person name="de Groot N.N."/>
        </authorList>
    </citation>
    <scope>NUCLEOTIDE SEQUENCE [LARGE SCALE GENOMIC DNA]</scope>
    <source>
        <strain evidence="9">BP1-145</strain>
        <strain evidence="6">BP1-148</strain>
    </source>
</reference>
<evidence type="ECO:0000313" key="7">
    <source>
        <dbReference type="EMBL" id="SDO48762.1"/>
    </source>
</evidence>
<dbReference type="InterPro" id="IPR050695">
    <property type="entry name" value="N-acetylmuramoyl_amidase_3"/>
</dbReference>
<dbReference type="Proteomes" id="UP000199134">
    <property type="component" value="Unassembled WGS sequence"/>
</dbReference>
<reference evidence="7 8" key="1">
    <citation type="submission" date="2016-10" db="EMBL/GenBank/DDBJ databases">
        <authorList>
            <person name="Varghese N."/>
            <person name="Submissions S."/>
        </authorList>
    </citation>
    <scope>NUCLEOTIDE SEQUENCE</scope>
    <source>
        <strain evidence="7">BP1-145</strain>
        <strain evidence="8">BP1-148</strain>
    </source>
</reference>
<feature type="region of interest" description="Disordered" evidence="4">
    <location>
        <begin position="290"/>
        <end position="316"/>
    </location>
</feature>
<dbReference type="AlphaFoldDB" id="A0A1H0JZ29"/>
<dbReference type="Gene3D" id="3.40.630.40">
    <property type="entry name" value="Zn-dependent exopeptidases"/>
    <property type="match status" value="1"/>
</dbReference>
<feature type="compositionally biased region" description="Basic and acidic residues" evidence="4">
    <location>
        <begin position="262"/>
        <end position="273"/>
    </location>
</feature>
<dbReference type="GO" id="GO:0008745">
    <property type="term" value="F:N-acetylmuramoyl-L-alanine amidase activity"/>
    <property type="evidence" value="ECO:0007669"/>
    <property type="project" value="UniProtKB-EC"/>
</dbReference>
<dbReference type="EMBL" id="FNCQ01000013">
    <property type="protein sequence ID" value="SDG94631.1"/>
    <property type="molecule type" value="Genomic_DNA"/>
</dbReference>
<dbReference type="Proteomes" id="UP000198779">
    <property type="component" value="Unassembled WGS sequence"/>
</dbReference>
<gene>
    <name evidence="7" type="ORF">SAMN04487900_12228</name>
    <name evidence="6" type="ORF">SAMN04487901_11350</name>
</gene>
<dbReference type="SUPFAM" id="SSF53187">
    <property type="entry name" value="Zn-dependent exopeptidases"/>
    <property type="match status" value="1"/>
</dbReference>
<evidence type="ECO:0000256" key="3">
    <source>
        <dbReference type="ARBA" id="ARBA00022801"/>
    </source>
</evidence>
<accession>A0A1H0JZ29</accession>
<comment type="catalytic activity">
    <reaction evidence="1">
        <text>Hydrolyzes the link between N-acetylmuramoyl residues and L-amino acid residues in certain cell-wall glycopeptides.</text>
        <dbReference type="EC" id="3.5.1.28"/>
    </reaction>
</comment>
<dbReference type="PANTHER" id="PTHR30404">
    <property type="entry name" value="N-ACETYLMURAMOYL-L-ALANINE AMIDASE"/>
    <property type="match status" value="1"/>
</dbReference>
<dbReference type="SMART" id="SM00646">
    <property type="entry name" value="Ami_3"/>
    <property type="match status" value="1"/>
</dbReference>
<evidence type="ECO:0000313" key="6">
    <source>
        <dbReference type="EMBL" id="SDG94631.1"/>
    </source>
</evidence>
<dbReference type="EMBL" id="FNIW01000022">
    <property type="protein sequence ID" value="SDO48762.1"/>
    <property type="molecule type" value="Genomic_DNA"/>
</dbReference>
<dbReference type="PANTHER" id="PTHR30404:SF0">
    <property type="entry name" value="N-ACETYLMURAMOYL-L-ALANINE AMIDASE AMIC"/>
    <property type="match status" value="1"/>
</dbReference>
<dbReference type="EC" id="3.5.1.28" evidence="2"/>
<evidence type="ECO:0000256" key="2">
    <source>
        <dbReference type="ARBA" id="ARBA00011901"/>
    </source>
</evidence>
<dbReference type="CDD" id="cd02696">
    <property type="entry name" value="MurNAc-LAA"/>
    <property type="match status" value="1"/>
</dbReference>